<dbReference type="EMBL" id="MLAU01025219">
    <property type="protein sequence ID" value="OIW21409.1"/>
    <property type="molecule type" value="Genomic_DNA"/>
</dbReference>
<protein>
    <recommendedName>
        <fullName evidence="4">Dirigent protein</fullName>
    </recommendedName>
</protein>
<gene>
    <name evidence="5" type="ORF">TanjilG_02754</name>
</gene>
<comment type="similarity">
    <text evidence="1 4">Belongs to the plant dirigent protein family.</text>
</comment>
<keyword evidence="6" id="KW-1185">Reference proteome</keyword>
<keyword evidence="3 4" id="KW-0964">Secreted</keyword>
<comment type="subunit">
    <text evidence="2 4">Homodimer.</text>
</comment>
<dbReference type="GO" id="GO:0009699">
    <property type="term" value="P:phenylpropanoid biosynthetic process"/>
    <property type="evidence" value="ECO:0007669"/>
    <property type="project" value="UniProtKB-ARBA"/>
</dbReference>
<feature type="signal peptide" evidence="4">
    <location>
        <begin position="1"/>
        <end position="27"/>
    </location>
</feature>
<name>A0A394DF42_LUPAN</name>
<evidence type="ECO:0000256" key="1">
    <source>
        <dbReference type="ARBA" id="ARBA00010746"/>
    </source>
</evidence>
<keyword evidence="4" id="KW-0732">Signal</keyword>
<comment type="caution">
    <text evidence="5">The sequence shown here is derived from an EMBL/GenBank/DDBJ whole genome shotgun (WGS) entry which is preliminary data.</text>
</comment>
<dbReference type="Proteomes" id="UP000188354">
    <property type="component" value="Unassembled WGS sequence"/>
</dbReference>
<comment type="subcellular location">
    <subcellularLocation>
        <location evidence="4">Secreted</location>
        <location evidence="4">Extracellular space</location>
        <location evidence="4">Apoplast</location>
    </subcellularLocation>
</comment>
<evidence type="ECO:0000256" key="2">
    <source>
        <dbReference type="ARBA" id="ARBA00011738"/>
    </source>
</evidence>
<sequence length="189" mass="20482">MASLVNSLIAFHLIVLMSCYLTKTTTGVFSTQSPFSQSGKGMEKITQLHFYFHDNITGRNPTAMQIIGPPKGSVGGFGTTFMIDDPLTEGPDPSSKIVGRSQGIYALASQHKIELLMVLNFAFTEGVFNGSTLSIFGRNVVTQEVRELPIVGGSGVFRYSRGFALAKTYMSTPTFGLAIVEYNISVLHV</sequence>
<comment type="function">
    <text evidence="4">Dirigent proteins impart stereoselectivity on the phenoxy radical-coupling reaction, yielding optically active lignans from two molecules of coniferyl alcohol in the biosynthesis of lignans, flavonolignans, and alkaloids and thus plays a central role in plant secondary metabolism.</text>
</comment>
<keyword evidence="4" id="KW-0052">Apoplast</keyword>
<organism evidence="5 6">
    <name type="scientific">Lupinus angustifolius</name>
    <name type="common">Narrow-leaved blue lupine</name>
    <dbReference type="NCBI Taxonomy" id="3871"/>
    <lineage>
        <taxon>Eukaryota</taxon>
        <taxon>Viridiplantae</taxon>
        <taxon>Streptophyta</taxon>
        <taxon>Embryophyta</taxon>
        <taxon>Tracheophyta</taxon>
        <taxon>Spermatophyta</taxon>
        <taxon>Magnoliopsida</taxon>
        <taxon>eudicotyledons</taxon>
        <taxon>Gunneridae</taxon>
        <taxon>Pentapetalae</taxon>
        <taxon>rosids</taxon>
        <taxon>fabids</taxon>
        <taxon>Fabales</taxon>
        <taxon>Fabaceae</taxon>
        <taxon>Papilionoideae</taxon>
        <taxon>50 kb inversion clade</taxon>
        <taxon>genistoids sensu lato</taxon>
        <taxon>core genistoids</taxon>
        <taxon>Genisteae</taxon>
        <taxon>Lupinus</taxon>
    </lineage>
</organism>
<dbReference type="PANTHER" id="PTHR21495">
    <property type="entry name" value="NUCLEOPORIN-RELATED"/>
    <property type="match status" value="1"/>
</dbReference>
<evidence type="ECO:0000256" key="3">
    <source>
        <dbReference type="ARBA" id="ARBA00022525"/>
    </source>
</evidence>
<dbReference type="Gene3D" id="2.40.480.10">
    <property type="entry name" value="Allene oxide cyclase-like"/>
    <property type="match status" value="1"/>
</dbReference>
<dbReference type="Gramene" id="OIW21409">
    <property type="protein sequence ID" value="OIW21409"/>
    <property type="gene ID" value="TanjilG_02754"/>
</dbReference>
<evidence type="ECO:0000256" key="4">
    <source>
        <dbReference type="RuleBase" id="RU363099"/>
    </source>
</evidence>
<evidence type="ECO:0000313" key="6">
    <source>
        <dbReference type="Proteomes" id="UP000188354"/>
    </source>
</evidence>
<dbReference type="InterPro" id="IPR004265">
    <property type="entry name" value="Dirigent"/>
</dbReference>
<reference evidence="5 6" key="1">
    <citation type="journal article" date="2017" name="Plant Biotechnol. J.">
        <title>A comprehensive draft genome sequence for lupin (Lupinus angustifolius), an emerging health food: insights into plant-microbe interactions and legume evolution.</title>
        <authorList>
            <person name="Hane J.K."/>
            <person name="Ming Y."/>
            <person name="Kamphuis L.G."/>
            <person name="Nelson M.N."/>
            <person name="Garg G."/>
            <person name="Atkins C.A."/>
            <person name="Bayer P.E."/>
            <person name="Bravo A."/>
            <person name="Bringans S."/>
            <person name="Cannon S."/>
            <person name="Edwards D."/>
            <person name="Foley R."/>
            <person name="Gao L.L."/>
            <person name="Harrison M.J."/>
            <person name="Huang W."/>
            <person name="Hurgobin B."/>
            <person name="Li S."/>
            <person name="Liu C.W."/>
            <person name="McGrath A."/>
            <person name="Morahan G."/>
            <person name="Murray J."/>
            <person name="Weller J."/>
            <person name="Jian J."/>
            <person name="Singh K.B."/>
        </authorList>
    </citation>
    <scope>NUCLEOTIDE SEQUENCE [LARGE SCALE GENOMIC DNA]</scope>
    <source>
        <strain evidence="6">cv. Tanjil</strain>
        <tissue evidence="5">Whole plant</tissue>
    </source>
</reference>
<evidence type="ECO:0000313" key="5">
    <source>
        <dbReference type="EMBL" id="OIW21409.1"/>
    </source>
</evidence>
<dbReference type="OrthoDB" id="1864232at2759"/>
<feature type="chain" id="PRO_5017102875" description="Dirigent protein" evidence="4">
    <location>
        <begin position="28"/>
        <end position="189"/>
    </location>
</feature>
<dbReference type="STRING" id="3871.A0A394DF42"/>
<accession>A0A394DF42</accession>
<dbReference type="KEGG" id="lang:109339851"/>
<dbReference type="Pfam" id="PF03018">
    <property type="entry name" value="Dirigent"/>
    <property type="match status" value="1"/>
</dbReference>
<dbReference type="GO" id="GO:0048046">
    <property type="term" value="C:apoplast"/>
    <property type="evidence" value="ECO:0007669"/>
    <property type="project" value="UniProtKB-SubCell"/>
</dbReference>
<dbReference type="InterPro" id="IPR044859">
    <property type="entry name" value="Allene_oxi_cyc_Dirigent"/>
</dbReference>
<proteinExistence type="inferred from homology"/>
<dbReference type="AlphaFoldDB" id="A0A394DF42"/>